<dbReference type="Proteomes" id="UP000830671">
    <property type="component" value="Chromosome 3"/>
</dbReference>
<sequence>MLVSRRHHRSVGDPWAPATPWDPGRHSRLFSRAGLTSRDDAKGPLAASASLITPGLIHHIRQGKANNLDNCKPFTIAFSAPGQQPISPWCLTRISTRFPWLKDRGRVITTYVNSAADEPVPLIPQWPSLRVLSPLGPEEENWSSRIFINTKVQVNRAISSDALSFELVPFQVVLSPIPSSTVT</sequence>
<protein>
    <submittedName>
        <fullName evidence="1">Uncharacterized protein</fullName>
    </submittedName>
</protein>
<dbReference type="KEGG" id="clup:CLUP02_05089"/>
<reference evidence="1" key="1">
    <citation type="journal article" date="2021" name="Mol. Plant Microbe Interact.">
        <title>Complete Genome Sequence of the Plant-Pathogenic Fungus Colletotrichum lupini.</title>
        <authorList>
            <person name="Baroncelli R."/>
            <person name="Pensec F."/>
            <person name="Da Lio D."/>
            <person name="Boufleur T."/>
            <person name="Vicente I."/>
            <person name="Sarrocco S."/>
            <person name="Picot A."/>
            <person name="Baraldi E."/>
            <person name="Sukno S."/>
            <person name="Thon M."/>
            <person name="Le Floch G."/>
        </authorList>
    </citation>
    <scope>NUCLEOTIDE SEQUENCE</scope>
    <source>
        <strain evidence="1">IMI 504893</strain>
    </source>
</reference>
<dbReference type="AlphaFoldDB" id="A0A9Q8SLJ2"/>
<name>A0A9Q8SLJ2_9PEZI</name>
<dbReference type="RefSeq" id="XP_049141241.1">
    <property type="nucleotide sequence ID" value="XM_049284098.1"/>
</dbReference>
<gene>
    <name evidence="1" type="ORF">CLUP02_05089</name>
</gene>
<proteinExistence type="predicted"/>
<dbReference type="EMBL" id="CP019475">
    <property type="protein sequence ID" value="UQC79609.1"/>
    <property type="molecule type" value="Genomic_DNA"/>
</dbReference>
<organism evidence="1 2">
    <name type="scientific">Colletotrichum lupini</name>
    <dbReference type="NCBI Taxonomy" id="145971"/>
    <lineage>
        <taxon>Eukaryota</taxon>
        <taxon>Fungi</taxon>
        <taxon>Dikarya</taxon>
        <taxon>Ascomycota</taxon>
        <taxon>Pezizomycotina</taxon>
        <taxon>Sordariomycetes</taxon>
        <taxon>Hypocreomycetidae</taxon>
        <taxon>Glomerellales</taxon>
        <taxon>Glomerellaceae</taxon>
        <taxon>Colletotrichum</taxon>
        <taxon>Colletotrichum acutatum species complex</taxon>
    </lineage>
</organism>
<keyword evidence="2" id="KW-1185">Reference proteome</keyword>
<accession>A0A9Q8SLJ2</accession>
<dbReference type="GeneID" id="73339108"/>
<evidence type="ECO:0000313" key="2">
    <source>
        <dbReference type="Proteomes" id="UP000830671"/>
    </source>
</evidence>
<evidence type="ECO:0000313" key="1">
    <source>
        <dbReference type="EMBL" id="UQC79609.1"/>
    </source>
</evidence>